<accession>A0A512MGK8</accession>
<dbReference type="AlphaFoldDB" id="A0A512MGK8"/>
<name>A0A512MGK8_9BACT</name>
<keyword evidence="2" id="KW-1185">Reference proteome</keyword>
<protein>
    <submittedName>
        <fullName evidence="1">Uncharacterized protein</fullName>
    </submittedName>
</protein>
<dbReference type="EMBL" id="BKAG01000061">
    <property type="protein sequence ID" value="GEP45864.1"/>
    <property type="molecule type" value="Genomic_DNA"/>
</dbReference>
<reference evidence="1 2" key="1">
    <citation type="submission" date="2019-07" db="EMBL/GenBank/DDBJ databases">
        <title>Whole genome shotgun sequence of Brevifollis gellanilyticus NBRC 108608.</title>
        <authorList>
            <person name="Hosoyama A."/>
            <person name="Uohara A."/>
            <person name="Ohji S."/>
            <person name="Ichikawa N."/>
        </authorList>
    </citation>
    <scope>NUCLEOTIDE SEQUENCE [LARGE SCALE GENOMIC DNA]</scope>
    <source>
        <strain evidence="1 2">NBRC 108608</strain>
    </source>
</reference>
<comment type="caution">
    <text evidence="1">The sequence shown here is derived from an EMBL/GenBank/DDBJ whole genome shotgun (WGS) entry which is preliminary data.</text>
</comment>
<gene>
    <name evidence="1" type="ORF">BGE01nite_51550</name>
</gene>
<evidence type="ECO:0000313" key="2">
    <source>
        <dbReference type="Proteomes" id="UP000321577"/>
    </source>
</evidence>
<dbReference type="Proteomes" id="UP000321577">
    <property type="component" value="Unassembled WGS sequence"/>
</dbReference>
<organism evidence="1 2">
    <name type="scientific">Brevifollis gellanilyticus</name>
    <dbReference type="NCBI Taxonomy" id="748831"/>
    <lineage>
        <taxon>Bacteria</taxon>
        <taxon>Pseudomonadati</taxon>
        <taxon>Verrucomicrobiota</taxon>
        <taxon>Verrucomicrobiia</taxon>
        <taxon>Verrucomicrobiales</taxon>
        <taxon>Verrucomicrobiaceae</taxon>
    </lineage>
</organism>
<evidence type="ECO:0000313" key="1">
    <source>
        <dbReference type="EMBL" id="GEP45864.1"/>
    </source>
</evidence>
<sequence>MQKPEILDAIQRINTAPRKGSGDFVGAMYDDSSRQGDRPVALVVGINYGQNGTSAGSVGRVSEPLGYAQHVKTITGQDCHTVLWNFYPYLTQEEWCEEVGNSAKEAELLFDGGYDDPFGVFAKLCEELKPEFIVFHGVTCSIPILARVVLPSVRCRCFLARNLSRGVHRASLKELT</sequence>
<proteinExistence type="predicted"/>